<gene>
    <name evidence="1" type="ORF">DFR56_1086</name>
</gene>
<dbReference type="EMBL" id="QJJQ01000008">
    <property type="protein sequence ID" value="PXW86193.1"/>
    <property type="molecule type" value="Genomic_DNA"/>
</dbReference>
<proteinExistence type="predicted"/>
<dbReference type="Pfam" id="PF16895">
    <property type="entry name" value="DUF5085"/>
    <property type="match status" value="1"/>
</dbReference>
<dbReference type="InterPro" id="IPR011256">
    <property type="entry name" value="Reg_factor_effector_dom_sf"/>
</dbReference>
<protein>
    <submittedName>
        <fullName evidence="1">Uncharacterized protein DUF5085</fullName>
    </submittedName>
</protein>
<organism evidence="1 2">
    <name type="scientific">Pseudogracilibacillus auburnensis</name>
    <dbReference type="NCBI Taxonomy" id="1494959"/>
    <lineage>
        <taxon>Bacteria</taxon>
        <taxon>Bacillati</taxon>
        <taxon>Bacillota</taxon>
        <taxon>Bacilli</taxon>
        <taxon>Bacillales</taxon>
        <taxon>Bacillaceae</taxon>
        <taxon>Pseudogracilibacillus</taxon>
    </lineage>
</organism>
<evidence type="ECO:0000313" key="1">
    <source>
        <dbReference type="EMBL" id="PXW86193.1"/>
    </source>
</evidence>
<dbReference type="Proteomes" id="UP000247978">
    <property type="component" value="Unassembled WGS sequence"/>
</dbReference>
<accession>A0A2V3VW30</accession>
<dbReference type="RefSeq" id="WP_110395620.1">
    <property type="nucleotide sequence ID" value="NZ_JADIJL010000004.1"/>
</dbReference>
<sequence length="169" mass="20135">MVIEEETMMYRNVVWHSYELHYQDFDKALADFNEKLVAANLSINGPLFYSLHNVPLDEMVDITIYIPVEQSYVSRETNLFFQTYFYIDQMLMTRVKGNFEVSTELSYEKLFTYALENNLQISSPMYHILNGDDEVQWVDLKIKVFSEDDGELTEKEFQQLNRYMSKLIE</sequence>
<reference evidence="1 2" key="1">
    <citation type="submission" date="2018-05" db="EMBL/GenBank/DDBJ databases">
        <title>Genomic Encyclopedia of Type Strains, Phase IV (KMG-IV): sequencing the most valuable type-strain genomes for metagenomic binning, comparative biology and taxonomic classification.</title>
        <authorList>
            <person name="Goeker M."/>
        </authorList>
    </citation>
    <scope>NUCLEOTIDE SEQUENCE [LARGE SCALE GENOMIC DNA]</scope>
    <source>
        <strain evidence="1 2">DSM 28556</strain>
    </source>
</reference>
<dbReference type="AlphaFoldDB" id="A0A2V3VW30"/>
<dbReference type="OrthoDB" id="2620258at2"/>
<name>A0A2V3VW30_9BACI</name>
<comment type="caution">
    <text evidence="1">The sequence shown here is derived from an EMBL/GenBank/DDBJ whole genome shotgun (WGS) entry which is preliminary data.</text>
</comment>
<dbReference type="InterPro" id="IPR031664">
    <property type="entry name" value="DUF5085"/>
</dbReference>
<keyword evidence="2" id="KW-1185">Reference proteome</keyword>
<evidence type="ECO:0000313" key="2">
    <source>
        <dbReference type="Proteomes" id="UP000247978"/>
    </source>
</evidence>
<dbReference type="Gene3D" id="3.20.80.10">
    <property type="entry name" value="Regulatory factor, effector binding domain"/>
    <property type="match status" value="1"/>
</dbReference>